<feature type="transmembrane region" description="Helical" evidence="2">
    <location>
        <begin position="121"/>
        <end position="141"/>
    </location>
</feature>
<feature type="compositionally biased region" description="Polar residues" evidence="1">
    <location>
        <begin position="61"/>
        <end position="75"/>
    </location>
</feature>
<feature type="domain" description="Tim44-like" evidence="4">
    <location>
        <begin position="196"/>
        <end position="339"/>
    </location>
</feature>
<dbReference type="Pfam" id="PF04280">
    <property type="entry name" value="Tim44"/>
    <property type="match status" value="1"/>
</dbReference>
<dbReference type="SMART" id="SM00978">
    <property type="entry name" value="Tim44"/>
    <property type="match status" value="1"/>
</dbReference>
<feature type="transmembrane region" description="Helical" evidence="2">
    <location>
        <begin position="96"/>
        <end position="114"/>
    </location>
</feature>
<dbReference type="InterPro" id="IPR007379">
    <property type="entry name" value="Tim44-like_dom"/>
</dbReference>
<feature type="chain" id="PRO_5047104900" evidence="3">
    <location>
        <begin position="24"/>
        <end position="340"/>
    </location>
</feature>
<dbReference type="Proteomes" id="UP001555786">
    <property type="component" value="Unassembled WGS sequence"/>
</dbReference>
<feature type="signal peptide" evidence="3">
    <location>
        <begin position="1"/>
        <end position="23"/>
    </location>
</feature>
<name>A0ABV3PWV0_9HYPH</name>
<evidence type="ECO:0000256" key="3">
    <source>
        <dbReference type="SAM" id="SignalP"/>
    </source>
</evidence>
<dbReference type="PANTHER" id="PTHR41542:SF1">
    <property type="entry name" value="BLL5807 PROTEIN"/>
    <property type="match status" value="1"/>
</dbReference>
<keyword evidence="2" id="KW-0812">Transmembrane</keyword>
<dbReference type="Gene3D" id="3.10.450.240">
    <property type="match status" value="1"/>
</dbReference>
<comment type="caution">
    <text evidence="5">The sequence shown here is derived from an EMBL/GenBank/DDBJ whole genome shotgun (WGS) entry which is preliminary data.</text>
</comment>
<keyword evidence="2" id="KW-1133">Transmembrane helix</keyword>
<gene>
    <name evidence="5" type="ORF">ABXS05_31595</name>
</gene>
<evidence type="ECO:0000313" key="6">
    <source>
        <dbReference type="Proteomes" id="UP001555786"/>
    </source>
</evidence>
<organism evidence="5 6">
    <name type="scientific">Labrys neptuniae</name>
    <dbReference type="NCBI Taxonomy" id="376174"/>
    <lineage>
        <taxon>Bacteria</taxon>
        <taxon>Pseudomonadati</taxon>
        <taxon>Pseudomonadota</taxon>
        <taxon>Alphaproteobacteria</taxon>
        <taxon>Hyphomicrobiales</taxon>
        <taxon>Xanthobacteraceae</taxon>
        <taxon>Labrys</taxon>
    </lineage>
</organism>
<dbReference type="SUPFAM" id="SSF54427">
    <property type="entry name" value="NTF2-like"/>
    <property type="match status" value="1"/>
</dbReference>
<keyword evidence="3" id="KW-0732">Signal</keyword>
<dbReference type="PANTHER" id="PTHR41542">
    <property type="entry name" value="BLL5807 PROTEIN"/>
    <property type="match status" value="1"/>
</dbReference>
<protein>
    <submittedName>
        <fullName evidence="5">Tim44 domain-containing protein</fullName>
    </submittedName>
</protein>
<dbReference type="InterPro" id="IPR032710">
    <property type="entry name" value="NTF2-like_dom_sf"/>
</dbReference>
<evidence type="ECO:0000259" key="4">
    <source>
        <dbReference type="SMART" id="SM00978"/>
    </source>
</evidence>
<evidence type="ECO:0000256" key="2">
    <source>
        <dbReference type="SAM" id="Phobius"/>
    </source>
</evidence>
<keyword evidence="6" id="KW-1185">Reference proteome</keyword>
<feature type="region of interest" description="Disordered" evidence="1">
    <location>
        <begin position="32"/>
        <end position="83"/>
    </location>
</feature>
<dbReference type="EMBL" id="JBFNQD010000022">
    <property type="protein sequence ID" value="MEW9310125.1"/>
    <property type="molecule type" value="Genomic_DNA"/>
</dbReference>
<accession>A0ABV3PWV0</accession>
<evidence type="ECO:0000256" key="1">
    <source>
        <dbReference type="SAM" id="MobiDB-lite"/>
    </source>
</evidence>
<sequence>MRFSKTRLFSLVTALSLAFTLAAVDLSEARRGGSIGSRGARTYDSVPATRTAPDQAAPVQRSMTPNPGPSATQPASPLAQGAAQQRPGLFGGAGGLMRGLLVGGLIGALLGYGFGGLAGMLGFLLQAALIAVIAFFAISWWRSRRTPAAATAGGPQMSRGFGFGNQGLGNQGLGNQGFNRDAQPTTSGRTGFFGLSSPAAASPARGEALETTQADLDTFEHRLTEVQDAFAKEDHAALRRLTTPEIVSYFSEELADNAKRGVRNDVRDTRLLQADIAEAWREGDEDYVSAAFRYQSVDVLRDRTTGAIVEGKDEPSETTEIWTFVRRKGEDWKLSAIQEA</sequence>
<keyword evidence="2" id="KW-0472">Membrane</keyword>
<proteinExistence type="predicted"/>
<reference evidence="5 6" key="1">
    <citation type="submission" date="2024-07" db="EMBL/GenBank/DDBJ databases">
        <title>Description of Labrys sedimenti sp. nov., isolated from a diclofenac-degrading enrichment culture.</title>
        <authorList>
            <person name="Tancsics A."/>
            <person name="Csepanyi A."/>
        </authorList>
    </citation>
    <scope>NUCLEOTIDE SEQUENCE [LARGE SCALE GENOMIC DNA]</scope>
    <source>
        <strain evidence="5 6">LMG 23578</strain>
    </source>
</reference>
<evidence type="ECO:0000313" key="5">
    <source>
        <dbReference type="EMBL" id="MEW9310125.1"/>
    </source>
</evidence>
<dbReference type="RefSeq" id="WP_367626656.1">
    <property type="nucleotide sequence ID" value="NZ_JBFNQD010000022.1"/>
</dbReference>